<dbReference type="InterPro" id="IPR041698">
    <property type="entry name" value="Methyltransf_25"/>
</dbReference>
<dbReference type="CDD" id="cd02440">
    <property type="entry name" value="AdoMet_MTases"/>
    <property type="match status" value="1"/>
</dbReference>
<feature type="domain" description="Methyltransferase" evidence="1">
    <location>
        <begin position="59"/>
        <end position="142"/>
    </location>
</feature>
<dbReference type="Pfam" id="PF13649">
    <property type="entry name" value="Methyltransf_25"/>
    <property type="match status" value="1"/>
</dbReference>
<evidence type="ECO:0000313" key="3">
    <source>
        <dbReference type="Proteomes" id="UP000006620"/>
    </source>
</evidence>
<gene>
    <name evidence="2" type="ordered locus">KNP414_02400</name>
</gene>
<organism evidence="2 3">
    <name type="scientific">Paenibacillus mucilaginosus (strain KNP414)</name>
    <dbReference type="NCBI Taxonomy" id="1036673"/>
    <lineage>
        <taxon>Bacteria</taxon>
        <taxon>Bacillati</taxon>
        <taxon>Bacillota</taxon>
        <taxon>Bacilli</taxon>
        <taxon>Bacillales</taxon>
        <taxon>Paenibacillaceae</taxon>
        <taxon>Paenibacillus</taxon>
    </lineage>
</organism>
<dbReference type="Gene3D" id="3.40.50.150">
    <property type="entry name" value="Vaccinia Virus protein VP39"/>
    <property type="match status" value="1"/>
</dbReference>
<dbReference type="SUPFAM" id="SSF53335">
    <property type="entry name" value="S-adenosyl-L-methionine-dependent methyltransferases"/>
    <property type="match status" value="1"/>
</dbReference>
<dbReference type="Proteomes" id="UP000006620">
    <property type="component" value="Chromosome"/>
</dbReference>
<accession>F8F5F0</accession>
<dbReference type="HOGENOM" id="CLU_103647_0_0_9"/>
<evidence type="ECO:0000259" key="1">
    <source>
        <dbReference type="Pfam" id="PF13649"/>
    </source>
</evidence>
<dbReference type="EMBL" id="CP002869">
    <property type="protein sequence ID" value="AEI40961.1"/>
    <property type="molecule type" value="Genomic_DNA"/>
</dbReference>
<protein>
    <recommendedName>
        <fullName evidence="1">Methyltransferase domain-containing protein</fullName>
    </recommendedName>
</protein>
<dbReference type="KEGG" id="pms:KNP414_02400"/>
<reference evidence="3" key="1">
    <citation type="submission" date="2011-06" db="EMBL/GenBank/DDBJ databases">
        <title>Complete genome sequence of Paenibacillus mucilaginosus KNP414.</title>
        <authorList>
            <person name="Wang J."/>
            <person name="Hu S."/>
            <person name="Hu X."/>
            <person name="Zhang B."/>
            <person name="Dong D."/>
            <person name="Zhang S."/>
            <person name="Zhao K."/>
            <person name="Wu D."/>
        </authorList>
    </citation>
    <scope>NUCLEOTIDE SEQUENCE [LARGE SCALE GENOMIC DNA]</scope>
    <source>
        <strain evidence="3">KNP414</strain>
    </source>
</reference>
<reference evidence="2 3" key="2">
    <citation type="journal article" date="2013" name="Genome Announc.">
        <title>Genome Sequence of Growth-Improving Paenibacillus mucilaginosus Strain KNP414.</title>
        <authorList>
            <person name="Lu J.J."/>
            <person name="Wang J.F."/>
            <person name="Hu X.F."/>
        </authorList>
    </citation>
    <scope>NUCLEOTIDE SEQUENCE [LARGE SCALE GENOMIC DNA]</scope>
    <source>
        <strain evidence="2 3">KNP414</strain>
    </source>
</reference>
<name>F8F5F0_PAEMK</name>
<sequence length="239" mass="26885">MERLDIERINHIRIKEKEYHDDCYDNVKLFQAGSWLQKPVKSVMEAFGHCRPSENLQLLDLGCGVGRNSIPLAERMGRGGGKIVCVDLLPSAISHLNRYAAQYGVADRIEGVVSDIRNYRIPPDAFDYMFSVSALEHLETQAAFDGVLMGMMEGTRAGGVHCLLINANITETAVDTGESLDPMFELLFETDELLARLSVRYHGWRVLQQTVKSFVMRIERDGRPVELGTDVVTWAVQKI</sequence>
<dbReference type="AlphaFoldDB" id="F8F5F0"/>
<proteinExistence type="predicted"/>
<dbReference type="RefSeq" id="WP_013916122.1">
    <property type="nucleotide sequence ID" value="NC_015690.1"/>
</dbReference>
<evidence type="ECO:0000313" key="2">
    <source>
        <dbReference type="EMBL" id="AEI40961.1"/>
    </source>
</evidence>
<dbReference type="PATRIC" id="fig|1036673.3.peg.2164"/>
<dbReference type="InterPro" id="IPR029063">
    <property type="entry name" value="SAM-dependent_MTases_sf"/>
</dbReference>